<evidence type="ECO:0000256" key="4">
    <source>
        <dbReference type="ARBA" id="ARBA00006463"/>
    </source>
</evidence>
<accession>A0A286DKG2</accession>
<dbReference type="Gene3D" id="2.60.40.10">
    <property type="entry name" value="Immunoglobulins"/>
    <property type="match status" value="1"/>
</dbReference>
<proteinExistence type="inferred from homology"/>
<evidence type="ECO:0000256" key="2">
    <source>
        <dbReference type="ARBA" id="ARBA00001913"/>
    </source>
</evidence>
<feature type="region of interest" description="Disordered" evidence="10">
    <location>
        <begin position="924"/>
        <end position="954"/>
    </location>
</feature>
<dbReference type="AlphaFoldDB" id="A0A286DKG2"/>
<dbReference type="InterPro" id="IPR011050">
    <property type="entry name" value="Pectin_lyase_fold/virulence"/>
</dbReference>
<dbReference type="SUPFAM" id="SSF69318">
    <property type="entry name" value="Integrin alpha N-terminal domain"/>
    <property type="match status" value="1"/>
</dbReference>
<dbReference type="CDD" id="cd10318">
    <property type="entry name" value="RGL11"/>
    <property type="match status" value="1"/>
</dbReference>
<dbReference type="Gene3D" id="2.160.20.10">
    <property type="entry name" value="Single-stranded right-handed beta-helix, Pectin lyase-like"/>
    <property type="match status" value="1"/>
</dbReference>
<dbReference type="EC" id="4.2.2.2" evidence="5"/>
<feature type="region of interest" description="Disordered" evidence="10">
    <location>
        <begin position="32"/>
        <end position="55"/>
    </location>
</feature>
<keyword evidence="7" id="KW-0732">Signal</keyword>
<evidence type="ECO:0000313" key="14">
    <source>
        <dbReference type="Proteomes" id="UP000219072"/>
    </source>
</evidence>
<feature type="compositionally biased region" description="Basic and acidic residues" evidence="10">
    <location>
        <begin position="81"/>
        <end position="98"/>
    </location>
</feature>
<protein>
    <recommendedName>
        <fullName evidence="5">pectate lyase</fullName>
        <ecNumber evidence="5">4.2.2.2</ecNumber>
    </recommendedName>
</protein>
<feature type="domain" description="Rhamnogalacturonan I lyase beta-sheet" evidence="11">
    <location>
        <begin position="151"/>
        <end position="229"/>
    </location>
</feature>
<sequence length="954" mass="100323">MPCPVDRTLLRGNLTVNIVKRGDTELRRGARAARAARSVPERPARGGARTGFAPRAHAAGMRAVVRAGARFPAGRGNLMRPGDHREETDPYSPHERGDPVSSPQRARSPRRRRALLAAALCGVLASGGMAALAEAGEASAGAEPAATAPADGLGRGLVSVGGDQGNLVSWRSLAADPDDIAFHLYRDGARITDEPLTGRTSHLDEGAPTDAEYSLTTVADGVETRAADEALAMPTASTDIPLDRPSNEHVPNDASVGDLNGDGEFEIVVKWDPENAKDNSQAGVTGNVYLDAYTLTGEQLWRIDLGRNIRAGAHYTQFQVYDYDGNGTAEVAVKTADGTVDGTGAVIGDAGADHRNGDGYVLSGPEFLTVFDGPSGAAVDTVDYAPPRGDVGDWGDDYGNRVDRFLAGTAYLDGEGPSLIMARGYYTRSTVAAWDFDGQSLTRRWFFDSDVSGDQYAGQGSHSLSVGDVDLDGRDEIVYGAMAIDDDGSPMWTTGTGHGDAQHLGDFDPAREGLEFYKVSENSGSPASLLIDPANGDVLWETPGGSDNGRGVAGDIWADNPGAEFWSSADGALRDLSGAEIGRKPSSANFLVWWDGDATRELLDDTHIDKYGPDGDERLLTAEGVASNNGTKATPALSADILGDWREEVIWRTSDNSALRVHSTDIPSDLSFPTLMEDRQYRTGVAWQNTAYNQPPHPGFALDAAASTASTASEVSTASTAAESGALAVDWPEAADEVEVNETIEVDGPFDGGNVRYVPGPGLGDGDQGEDQLPVFEVAEGGSLNDVIIGSPGADGVHCEGSCALNRVWWEDVGEDAATFRGGEGSVFTVSGGAARGADDKVLQHNGGGTLTVTDFAAEDFTTLYRSCGNCSGQYQRSVVLDGVEVTAPADRLAGINENYGDTAILRAVTVIGDDGVVPCQRYIGNDSGDEPEESGEGPDGTHCLYSEDDISYQ</sequence>
<feature type="domain" description="Rhamnogalacturonan lyase family 11 C-terminal" evidence="12">
    <location>
        <begin position="248"/>
        <end position="708"/>
    </location>
</feature>
<evidence type="ECO:0000256" key="1">
    <source>
        <dbReference type="ARBA" id="ARBA00000695"/>
    </source>
</evidence>
<evidence type="ECO:0000256" key="9">
    <source>
        <dbReference type="ARBA" id="ARBA00023239"/>
    </source>
</evidence>
<dbReference type="Pfam" id="PF21348">
    <property type="entry name" value="RGL11_C"/>
    <property type="match status" value="1"/>
</dbReference>
<feature type="region of interest" description="Disordered" evidence="10">
    <location>
        <begin position="72"/>
        <end position="111"/>
    </location>
</feature>
<organism evidence="13 14">
    <name type="scientific">Streptomyces zhaozhouensis</name>
    <dbReference type="NCBI Taxonomy" id="1300267"/>
    <lineage>
        <taxon>Bacteria</taxon>
        <taxon>Bacillati</taxon>
        <taxon>Actinomycetota</taxon>
        <taxon>Actinomycetes</taxon>
        <taxon>Kitasatosporales</taxon>
        <taxon>Streptomycetaceae</taxon>
        <taxon>Streptomyces</taxon>
    </lineage>
</organism>
<evidence type="ECO:0000256" key="6">
    <source>
        <dbReference type="ARBA" id="ARBA00022525"/>
    </source>
</evidence>
<keyword evidence="6" id="KW-0964">Secreted</keyword>
<dbReference type="InterPro" id="IPR012334">
    <property type="entry name" value="Pectin_lyas_fold"/>
</dbReference>
<evidence type="ECO:0000259" key="12">
    <source>
        <dbReference type="Pfam" id="PF21348"/>
    </source>
</evidence>
<evidence type="ECO:0000256" key="10">
    <source>
        <dbReference type="SAM" id="MobiDB-lite"/>
    </source>
</evidence>
<dbReference type="Proteomes" id="UP000219072">
    <property type="component" value="Unassembled WGS sequence"/>
</dbReference>
<dbReference type="InterPro" id="IPR041624">
    <property type="entry name" value="RGI_lyase"/>
</dbReference>
<evidence type="ECO:0000259" key="11">
    <source>
        <dbReference type="Pfam" id="PF18370"/>
    </source>
</evidence>
<dbReference type="GO" id="GO:0030570">
    <property type="term" value="F:pectate lyase activity"/>
    <property type="evidence" value="ECO:0007669"/>
    <property type="project" value="UniProtKB-EC"/>
</dbReference>
<keyword evidence="8" id="KW-0106">Calcium</keyword>
<gene>
    <name evidence="13" type="ORF">SAMN06297387_101549</name>
</gene>
<dbReference type="InterPro" id="IPR028994">
    <property type="entry name" value="Integrin_alpha_N"/>
</dbReference>
<name>A0A286DKG2_9ACTN</name>
<dbReference type="PANTHER" id="PTHR43118:SF1">
    <property type="entry name" value="RHAMNOGALACTURONAN LYASE (EUROFUNG)"/>
    <property type="match status" value="1"/>
</dbReference>
<dbReference type="Pfam" id="PF03211">
    <property type="entry name" value="Pectate_lyase"/>
    <property type="match status" value="1"/>
</dbReference>
<keyword evidence="14" id="KW-1185">Reference proteome</keyword>
<comment type="cofactor">
    <cofactor evidence="2">
        <name>Ca(2+)</name>
        <dbReference type="ChEBI" id="CHEBI:29108"/>
    </cofactor>
</comment>
<dbReference type="Pfam" id="PF18370">
    <property type="entry name" value="RGI_lyase"/>
    <property type="match status" value="1"/>
</dbReference>
<dbReference type="InterPro" id="IPR049366">
    <property type="entry name" value="RGL11_C"/>
</dbReference>
<dbReference type="GO" id="GO:0005576">
    <property type="term" value="C:extracellular region"/>
    <property type="evidence" value="ECO:0007669"/>
    <property type="project" value="UniProtKB-SubCell"/>
</dbReference>
<reference evidence="13 14" key="1">
    <citation type="submission" date="2017-09" db="EMBL/GenBank/DDBJ databases">
        <authorList>
            <person name="Ehlers B."/>
            <person name="Leendertz F.H."/>
        </authorList>
    </citation>
    <scope>NUCLEOTIDE SEQUENCE [LARGE SCALE GENOMIC DNA]</scope>
    <source>
        <strain evidence="13 14">CGMCC 4.7095</strain>
    </source>
</reference>
<comment type="catalytic activity">
    <reaction evidence="1">
        <text>Eliminative cleavage of (1-&gt;4)-alpha-D-galacturonan to give oligosaccharides with 4-deoxy-alpha-D-galact-4-enuronosyl groups at their non-reducing ends.</text>
        <dbReference type="EC" id="4.2.2.2"/>
    </reaction>
</comment>
<evidence type="ECO:0000256" key="5">
    <source>
        <dbReference type="ARBA" id="ARBA00012272"/>
    </source>
</evidence>
<dbReference type="InterPro" id="IPR013783">
    <property type="entry name" value="Ig-like_fold"/>
</dbReference>
<feature type="compositionally biased region" description="Acidic residues" evidence="10">
    <location>
        <begin position="928"/>
        <end position="937"/>
    </location>
</feature>
<evidence type="ECO:0000256" key="7">
    <source>
        <dbReference type="ARBA" id="ARBA00022729"/>
    </source>
</evidence>
<dbReference type="EMBL" id="OCNE01000001">
    <property type="protein sequence ID" value="SOD59235.1"/>
    <property type="molecule type" value="Genomic_DNA"/>
</dbReference>
<evidence type="ECO:0000256" key="8">
    <source>
        <dbReference type="ARBA" id="ARBA00022837"/>
    </source>
</evidence>
<dbReference type="PANTHER" id="PTHR43118">
    <property type="entry name" value="RHAMNOGALACTURONAN LYASE (EUROFUNG)"/>
    <property type="match status" value="1"/>
</dbReference>
<evidence type="ECO:0000313" key="13">
    <source>
        <dbReference type="EMBL" id="SOD59235.1"/>
    </source>
</evidence>
<keyword evidence="9 13" id="KW-0456">Lyase</keyword>
<dbReference type="GO" id="GO:0005975">
    <property type="term" value="P:carbohydrate metabolic process"/>
    <property type="evidence" value="ECO:0007669"/>
    <property type="project" value="UniProtKB-ARBA"/>
</dbReference>
<comment type="similarity">
    <text evidence="4">Belongs to the polysaccharide lyase 3 family.</text>
</comment>
<dbReference type="InterPro" id="IPR004898">
    <property type="entry name" value="Pectate_lyase_PlyH/PlyE-like"/>
</dbReference>
<dbReference type="SUPFAM" id="SSF51126">
    <property type="entry name" value="Pectin lyase-like"/>
    <property type="match status" value="1"/>
</dbReference>
<evidence type="ECO:0000256" key="3">
    <source>
        <dbReference type="ARBA" id="ARBA00004613"/>
    </source>
</evidence>
<dbReference type="InterPro" id="IPR034641">
    <property type="entry name" value="RGL11"/>
</dbReference>
<comment type="subcellular location">
    <subcellularLocation>
        <location evidence="3">Secreted</location>
    </subcellularLocation>
</comment>